<dbReference type="Gene3D" id="3.40.1080.10">
    <property type="entry name" value="Glutaconate Coenzyme A-transferase"/>
    <property type="match status" value="1"/>
</dbReference>
<evidence type="ECO:0000256" key="2">
    <source>
        <dbReference type="ARBA" id="ARBA00022679"/>
    </source>
</evidence>
<dbReference type="InterPro" id="IPR046433">
    <property type="entry name" value="ActCoA_hydro"/>
</dbReference>
<dbReference type="Gene3D" id="3.40.630.30">
    <property type="match status" value="1"/>
</dbReference>
<dbReference type="CDD" id="cd04301">
    <property type="entry name" value="NAT_SF"/>
    <property type="match status" value="1"/>
</dbReference>
<dbReference type="InterPro" id="IPR038460">
    <property type="entry name" value="AcetylCoA_hyd_C_sf"/>
</dbReference>
<dbReference type="InterPro" id="IPR037171">
    <property type="entry name" value="NagB/RpiA_transferase-like"/>
</dbReference>
<accession>A0A7C3UVQ6</accession>
<dbReference type="Gene3D" id="3.40.1080.20">
    <property type="entry name" value="Acetyl-CoA hydrolase/transferase C-terminal domain"/>
    <property type="match status" value="1"/>
</dbReference>
<keyword evidence="2 4" id="KW-0808">Transferase</keyword>
<dbReference type="GO" id="GO:0008775">
    <property type="term" value="F:acetate CoA-transferase activity"/>
    <property type="evidence" value="ECO:0007669"/>
    <property type="project" value="InterPro"/>
</dbReference>
<dbReference type="GO" id="GO:0006083">
    <property type="term" value="P:acetate metabolic process"/>
    <property type="evidence" value="ECO:0007669"/>
    <property type="project" value="InterPro"/>
</dbReference>
<dbReference type="Pfam" id="PF02550">
    <property type="entry name" value="AcetylCoA_hydro"/>
    <property type="match status" value="1"/>
</dbReference>
<dbReference type="Pfam" id="PF13336">
    <property type="entry name" value="AcetylCoA_hyd_C"/>
    <property type="match status" value="1"/>
</dbReference>
<dbReference type="SUPFAM" id="SSF100950">
    <property type="entry name" value="NagB/RpiA/CoA transferase-like"/>
    <property type="match status" value="2"/>
</dbReference>
<comment type="similarity">
    <text evidence="1">Belongs to the acetyl-CoA hydrolase/transferase family.</text>
</comment>
<proteinExistence type="inferred from homology"/>
<dbReference type="InterPro" id="IPR003702">
    <property type="entry name" value="ActCoA_hydro_N"/>
</dbReference>
<dbReference type="InterPro" id="IPR026888">
    <property type="entry name" value="AcetylCoA_hyd_C"/>
</dbReference>
<dbReference type="SUPFAM" id="SSF55729">
    <property type="entry name" value="Acyl-CoA N-acyltransferases (Nat)"/>
    <property type="match status" value="1"/>
</dbReference>
<dbReference type="AlphaFoldDB" id="A0A7C3UVQ6"/>
<organism evidence="4">
    <name type="scientific">candidate division WOR-3 bacterium</name>
    <dbReference type="NCBI Taxonomy" id="2052148"/>
    <lineage>
        <taxon>Bacteria</taxon>
        <taxon>Bacteria division WOR-3</taxon>
    </lineage>
</organism>
<dbReference type="InterPro" id="IPR016181">
    <property type="entry name" value="Acyl_CoA_acyltransferase"/>
</dbReference>
<evidence type="ECO:0000259" key="3">
    <source>
        <dbReference type="PROSITE" id="PS51186"/>
    </source>
</evidence>
<dbReference type="GO" id="GO:0016747">
    <property type="term" value="F:acyltransferase activity, transferring groups other than amino-acyl groups"/>
    <property type="evidence" value="ECO:0007669"/>
    <property type="project" value="InterPro"/>
</dbReference>
<dbReference type="PANTHER" id="PTHR21432:SF20">
    <property type="entry name" value="ACETYL-COA HYDROLASE"/>
    <property type="match status" value="1"/>
</dbReference>
<dbReference type="Gene3D" id="3.30.750.70">
    <property type="entry name" value="4-hydroxybutyrate coenzyme like domains"/>
    <property type="match status" value="1"/>
</dbReference>
<evidence type="ECO:0000313" key="4">
    <source>
        <dbReference type="EMBL" id="HGE98641.1"/>
    </source>
</evidence>
<feature type="domain" description="N-acetyltransferase" evidence="3">
    <location>
        <begin position="457"/>
        <end position="616"/>
    </location>
</feature>
<protein>
    <submittedName>
        <fullName evidence="4">GNAT family N-acetyltransferase</fullName>
    </submittedName>
</protein>
<name>A0A7C3UVQ6_UNCW3</name>
<dbReference type="EMBL" id="DTMQ01000009">
    <property type="protein sequence ID" value="HGE98641.1"/>
    <property type="molecule type" value="Genomic_DNA"/>
</dbReference>
<reference evidence="4" key="1">
    <citation type="journal article" date="2020" name="mSystems">
        <title>Genome- and Community-Level Interaction Insights into Carbon Utilization and Element Cycling Functions of Hydrothermarchaeota in Hydrothermal Sediment.</title>
        <authorList>
            <person name="Zhou Z."/>
            <person name="Liu Y."/>
            <person name="Xu W."/>
            <person name="Pan J."/>
            <person name="Luo Z.H."/>
            <person name="Li M."/>
        </authorList>
    </citation>
    <scope>NUCLEOTIDE SEQUENCE [LARGE SCALE GENOMIC DNA]</scope>
    <source>
        <strain evidence="4">SpSt-906</strain>
    </source>
</reference>
<gene>
    <name evidence="4" type="ORF">ENX07_01005</name>
</gene>
<dbReference type="Pfam" id="PF00583">
    <property type="entry name" value="Acetyltransf_1"/>
    <property type="match status" value="1"/>
</dbReference>
<comment type="caution">
    <text evidence="4">The sequence shown here is derived from an EMBL/GenBank/DDBJ whole genome shotgun (WGS) entry which is preliminary data.</text>
</comment>
<sequence>MGKANWSERLVSPEEAIKAIKSGYRVFIGSACATPQKLVRALAQVSAEDVEIAHILTLGVAPYAEETLSQRFRANAFFISGNVRKAVWEGRADYTPIFLSEIPQLFRSGRLPIDCALVQLSLPDEHGYCSFGISVDITKPACEAARMIIAEINPNMPRTLGDSFIHIDDIDILVYSEEPIIEYTVKASPEVVKRIAKNVADLVEDGSTLQVGYGGVPNALLEFLKGKKDLGVHTEVFSDSLIDLIEMGVVTNRRKTLHPGKVIASFAMGTKRLYDYLHNNPFFEFHPVDYTNDPMVIAQNEKMVAINSALEIDLTGQVCADSIGYQFYSGIGGQLDFIRGAARSKGGKPIIVLPSTRKGETVSRIVPSLSEGAGVVTTRGDVHYVVTEWGVAYLHGKTIRERALSLIAIAHPKFRSELLRKAKELNYLYKDQPEVFAEVRYPEELEFWTETKSGEKILLRPIKPTDEPLMRELFYSFSQETIYYRFFSYLTAMPHEKLKKFVNVDYENEMAIVATIKKEGTERIIGVARYSRDKSTGFAEFAIVVADEWQNKGVGSELFNYLIKVAKMKGIRGFIGYVLDTNVRAYRLFYKNRMNYPVKTQWEDGVYTLIMEFSEKGS</sequence>
<dbReference type="PANTHER" id="PTHR21432">
    <property type="entry name" value="ACETYL-COA HYDROLASE-RELATED"/>
    <property type="match status" value="1"/>
</dbReference>
<dbReference type="PROSITE" id="PS51186">
    <property type="entry name" value="GNAT"/>
    <property type="match status" value="1"/>
</dbReference>
<dbReference type="InterPro" id="IPR000182">
    <property type="entry name" value="GNAT_dom"/>
</dbReference>
<evidence type="ECO:0000256" key="1">
    <source>
        <dbReference type="ARBA" id="ARBA00009632"/>
    </source>
</evidence>